<protein>
    <submittedName>
        <fullName evidence="3">DUF4126 domain-containing protein</fullName>
    </submittedName>
</protein>
<evidence type="ECO:0000259" key="2">
    <source>
        <dbReference type="Pfam" id="PF13548"/>
    </source>
</evidence>
<keyword evidence="4" id="KW-1185">Reference proteome</keyword>
<keyword evidence="1" id="KW-1133">Transmembrane helix</keyword>
<gene>
    <name evidence="3" type="ORF">OXH18_04575</name>
</gene>
<feature type="transmembrane region" description="Helical" evidence="1">
    <location>
        <begin position="109"/>
        <end position="125"/>
    </location>
</feature>
<keyword evidence="1" id="KW-0472">Membrane</keyword>
<accession>A0A9E9CBV8</accession>
<evidence type="ECO:0000313" key="4">
    <source>
        <dbReference type="Proteomes" id="UP001163152"/>
    </source>
</evidence>
<dbReference type="AlphaFoldDB" id="A0A9E9CBV8"/>
<organism evidence="3 4">
    <name type="scientific">Thermocoleostomius sinensis A174</name>
    <dbReference type="NCBI Taxonomy" id="2016057"/>
    <lineage>
        <taxon>Bacteria</taxon>
        <taxon>Bacillati</taxon>
        <taxon>Cyanobacteriota</taxon>
        <taxon>Cyanophyceae</taxon>
        <taxon>Oculatellales</taxon>
        <taxon>Oculatellaceae</taxon>
        <taxon>Thermocoleostomius</taxon>
    </lineage>
</organism>
<dbReference type="EMBL" id="CP113797">
    <property type="protein sequence ID" value="WAL61280.1"/>
    <property type="molecule type" value="Genomic_DNA"/>
</dbReference>
<dbReference type="Proteomes" id="UP001163152">
    <property type="component" value="Chromosome"/>
</dbReference>
<feature type="transmembrane region" description="Helical" evidence="1">
    <location>
        <begin position="12"/>
        <end position="39"/>
    </location>
</feature>
<sequence length="203" mass="21273">MDITTTMNWETLLDLLLGIGLSAAAGFRVFVPLLVMSAAAVLGHFDLPADFDWIETDQALIVFAIASLVEIVGYYVPFLDVLLDTIATPAAIIAGTLITASLASDLNPFLQWTVAIIAGGGTAGLTKGTTAVIRVIATAVFAGLSNPIIATIELALAILLTVLAITVPVLTSVLLVTGFVIAVQRIRKFFRREAPPTSPDVVA</sequence>
<proteinExistence type="predicted"/>
<dbReference type="KEGG" id="tsin:OXH18_04575"/>
<reference evidence="3" key="1">
    <citation type="submission" date="2022-12" db="EMBL/GenBank/DDBJ databases">
        <title>Polyphasic identification of a Novel Hot-Spring Cyanobacterium Ocullathermofonsia sinensis gen nov. sp. nov. and Genomic Insights on its Adaptations to the Thermal Habitat.</title>
        <authorList>
            <person name="Daroch M."/>
            <person name="Tang J."/>
            <person name="Jiang Y."/>
        </authorList>
    </citation>
    <scope>NUCLEOTIDE SEQUENCE</scope>
    <source>
        <strain evidence="3">PKUAC-SCTA174</strain>
    </source>
</reference>
<feature type="transmembrane region" description="Helical" evidence="1">
    <location>
        <begin position="132"/>
        <end position="150"/>
    </location>
</feature>
<dbReference type="RefSeq" id="WP_268611234.1">
    <property type="nucleotide sequence ID" value="NZ_CP113797.1"/>
</dbReference>
<name>A0A9E9CBV8_9CYAN</name>
<feature type="transmembrane region" description="Helical" evidence="1">
    <location>
        <begin position="81"/>
        <end position="103"/>
    </location>
</feature>
<evidence type="ECO:0000313" key="3">
    <source>
        <dbReference type="EMBL" id="WAL61280.1"/>
    </source>
</evidence>
<keyword evidence="1" id="KW-0812">Transmembrane</keyword>
<feature type="transmembrane region" description="Helical" evidence="1">
    <location>
        <begin position="59"/>
        <end position="76"/>
    </location>
</feature>
<feature type="domain" description="DUF4126" evidence="2">
    <location>
        <begin position="15"/>
        <end position="185"/>
    </location>
</feature>
<feature type="transmembrane region" description="Helical" evidence="1">
    <location>
        <begin position="156"/>
        <end position="183"/>
    </location>
</feature>
<evidence type="ECO:0000256" key="1">
    <source>
        <dbReference type="SAM" id="Phobius"/>
    </source>
</evidence>
<dbReference type="InterPro" id="IPR025196">
    <property type="entry name" value="DUF4126"/>
</dbReference>
<dbReference type="Pfam" id="PF13548">
    <property type="entry name" value="DUF4126"/>
    <property type="match status" value="1"/>
</dbReference>